<proteinExistence type="predicted"/>
<accession>A0A151NBJ2</accession>
<organism evidence="2 3">
    <name type="scientific">Alligator mississippiensis</name>
    <name type="common">American alligator</name>
    <dbReference type="NCBI Taxonomy" id="8496"/>
    <lineage>
        <taxon>Eukaryota</taxon>
        <taxon>Metazoa</taxon>
        <taxon>Chordata</taxon>
        <taxon>Craniata</taxon>
        <taxon>Vertebrata</taxon>
        <taxon>Euteleostomi</taxon>
        <taxon>Archelosauria</taxon>
        <taxon>Archosauria</taxon>
        <taxon>Crocodylia</taxon>
        <taxon>Alligatoridae</taxon>
        <taxon>Alligatorinae</taxon>
        <taxon>Alligator</taxon>
    </lineage>
</organism>
<keyword evidence="3" id="KW-1185">Reference proteome</keyword>
<evidence type="ECO:0000313" key="3">
    <source>
        <dbReference type="Proteomes" id="UP000050525"/>
    </source>
</evidence>
<evidence type="ECO:0000313" key="2">
    <source>
        <dbReference type="EMBL" id="KYO33855.1"/>
    </source>
</evidence>
<name>A0A151NBJ2_ALLMI</name>
<gene>
    <name evidence="2" type="ORF">Y1Q_0024485</name>
</gene>
<dbReference type="AlphaFoldDB" id="A0A151NBJ2"/>
<protein>
    <submittedName>
        <fullName evidence="2">Uncharacterized protein</fullName>
    </submittedName>
</protein>
<reference evidence="2 3" key="1">
    <citation type="journal article" date="2012" name="Genome Biol.">
        <title>Sequencing three crocodilian genomes to illuminate the evolution of archosaurs and amniotes.</title>
        <authorList>
            <person name="St John J.A."/>
            <person name="Braun E.L."/>
            <person name="Isberg S.R."/>
            <person name="Miles L.G."/>
            <person name="Chong A.Y."/>
            <person name="Gongora J."/>
            <person name="Dalzell P."/>
            <person name="Moran C."/>
            <person name="Bed'hom B."/>
            <person name="Abzhanov A."/>
            <person name="Burgess S.C."/>
            <person name="Cooksey A.M."/>
            <person name="Castoe T.A."/>
            <person name="Crawford N.G."/>
            <person name="Densmore L.D."/>
            <person name="Drew J.C."/>
            <person name="Edwards S.V."/>
            <person name="Faircloth B.C."/>
            <person name="Fujita M.K."/>
            <person name="Greenwold M.J."/>
            <person name="Hoffmann F.G."/>
            <person name="Howard J.M."/>
            <person name="Iguchi T."/>
            <person name="Janes D.E."/>
            <person name="Khan S.Y."/>
            <person name="Kohno S."/>
            <person name="de Koning A.J."/>
            <person name="Lance S.L."/>
            <person name="McCarthy F.M."/>
            <person name="McCormack J.E."/>
            <person name="Merchant M.E."/>
            <person name="Peterson D.G."/>
            <person name="Pollock D.D."/>
            <person name="Pourmand N."/>
            <person name="Raney B.J."/>
            <person name="Roessler K.A."/>
            <person name="Sanford J.R."/>
            <person name="Sawyer R.H."/>
            <person name="Schmidt C.J."/>
            <person name="Triplett E.W."/>
            <person name="Tuberville T.D."/>
            <person name="Venegas-Anaya M."/>
            <person name="Howard J.T."/>
            <person name="Jarvis E.D."/>
            <person name="Guillette L.J.Jr."/>
            <person name="Glenn T.C."/>
            <person name="Green R.E."/>
            <person name="Ray D.A."/>
        </authorList>
    </citation>
    <scope>NUCLEOTIDE SEQUENCE [LARGE SCALE GENOMIC DNA]</scope>
    <source>
        <strain evidence="2">KSC_2009_1</strain>
    </source>
</reference>
<comment type="caution">
    <text evidence="2">The sequence shown here is derived from an EMBL/GenBank/DDBJ whole genome shotgun (WGS) entry which is preliminary data.</text>
</comment>
<feature type="region of interest" description="Disordered" evidence="1">
    <location>
        <begin position="1"/>
        <end position="21"/>
    </location>
</feature>
<sequence length="84" mass="9352">MIAKPEGHGGPPVHSLADPEVDQKFTAEHAGEPLLCSCGMFHEPQHHSDHELHCYLKERITMDAIPWAMPHKDSKREVCNCGAL</sequence>
<dbReference type="EMBL" id="AKHW03003627">
    <property type="protein sequence ID" value="KYO33855.1"/>
    <property type="molecule type" value="Genomic_DNA"/>
</dbReference>
<dbReference type="Proteomes" id="UP000050525">
    <property type="component" value="Unassembled WGS sequence"/>
</dbReference>
<evidence type="ECO:0000256" key="1">
    <source>
        <dbReference type="SAM" id="MobiDB-lite"/>
    </source>
</evidence>